<reference evidence="2" key="1">
    <citation type="submission" date="2020-11" db="EMBL/GenBank/DDBJ databases">
        <authorList>
            <person name="Whiteford S."/>
        </authorList>
    </citation>
    <scope>NUCLEOTIDE SEQUENCE</scope>
</reference>
<dbReference type="Proteomes" id="UP000653454">
    <property type="component" value="Unassembled WGS sequence"/>
</dbReference>
<name>A0A8S4DDE7_PLUXY</name>
<evidence type="ECO:0000313" key="3">
    <source>
        <dbReference type="Proteomes" id="UP000653454"/>
    </source>
</evidence>
<evidence type="ECO:0000313" key="2">
    <source>
        <dbReference type="EMBL" id="CAG9096128.1"/>
    </source>
</evidence>
<comment type="caution">
    <text evidence="2">The sequence shown here is derived from an EMBL/GenBank/DDBJ whole genome shotgun (WGS) entry which is preliminary data.</text>
</comment>
<keyword evidence="3" id="KW-1185">Reference proteome</keyword>
<organism evidence="2 3">
    <name type="scientific">Plutella xylostella</name>
    <name type="common">Diamondback moth</name>
    <name type="synonym">Plutella maculipennis</name>
    <dbReference type="NCBI Taxonomy" id="51655"/>
    <lineage>
        <taxon>Eukaryota</taxon>
        <taxon>Metazoa</taxon>
        <taxon>Ecdysozoa</taxon>
        <taxon>Arthropoda</taxon>
        <taxon>Hexapoda</taxon>
        <taxon>Insecta</taxon>
        <taxon>Pterygota</taxon>
        <taxon>Neoptera</taxon>
        <taxon>Endopterygota</taxon>
        <taxon>Lepidoptera</taxon>
        <taxon>Glossata</taxon>
        <taxon>Ditrysia</taxon>
        <taxon>Yponomeutoidea</taxon>
        <taxon>Plutellidae</taxon>
        <taxon>Plutella</taxon>
    </lineage>
</organism>
<dbReference type="EMBL" id="CAJHNJ030000004">
    <property type="protein sequence ID" value="CAG9096128.1"/>
    <property type="molecule type" value="Genomic_DNA"/>
</dbReference>
<protein>
    <submittedName>
        <fullName evidence="2">(diamondback moth) hypothetical protein</fullName>
    </submittedName>
</protein>
<accession>A0A8S4DDE7</accession>
<sequence length="47" mass="5096">MASPKERHNTRSSAFLIQPLPATRLRSSVQRAGGPGEPWRGLSLSGH</sequence>
<evidence type="ECO:0000256" key="1">
    <source>
        <dbReference type="SAM" id="MobiDB-lite"/>
    </source>
</evidence>
<proteinExistence type="predicted"/>
<gene>
    <name evidence="2" type="ORF">PLXY2_LOCUS1721</name>
</gene>
<dbReference type="AlphaFoldDB" id="A0A8S4DDE7"/>
<feature type="region of interest" description="Disordered" evidence="1">
    <location>
        <begin position="1"/>
        <end position="47"/>
    </location>
</feature>